<dbReference type="InterPro" id="IPR001375">
    <property type="entry name" value="Peptidase_S9_cat"/>
</dbReference>
<dbReference type="InterPro" id="IPR053536">
    <property type="entry name" value="Lasso_peptide_isopeptidase"/>
</dbReference>
<comment type="caution">
    <text evidence="3">The sequence shown here is derived from an EMBL/GenBank/DDBJ whole genome shotgun (WGS) entry which is preliminary data.</text>
</comment>
<proteinExistence type="predicted"/>
<dbReference type="InterPro" id="IPR011659">
    <property type="entry name" value="WD40"/>
</dbReference>
<dbReference type="Gene3D" id="3.40.50.1820">
    <property type="entry name" value="alpha/beta hydrolase"/>
    <property type="match status" value="1"/>
</dbReference>
<evidence type="ECO:0000313" key="4">
    <source>
        <dbReference type="Proteomes" id="UP001596152"/>
    </source>
</evidence>
<evidence type="ECO:0000313" key="3">
    <source>
        <dbReference type="EMBL" id="MFC5342940.1"/>
    </source>
</evidence>
<dbReference type="RefSeq" id="WP_374039533.1">
    <property type="nucleotide sequence ID" value="NZ_CP169083.1"/>
</dbReference>
<feature type="chain" id="PRO_5045456795" evidence="1">
    <location>
        <begin position="18"/>
        <end position="702"/>
    </location>
</feature>
<accession>A0ABW0FMG9</accession>
<dbReference type="SUPFAM" id="SSF53474">
    <property type="entry name" value="alpha/beta-Hydrolases"/>
    <property type="match status" value="1"/>
</dbReference>
<gene>
    <name evidence="3" type="ORF">ACFPIE_03375</name>
</gene>
<dbReference type="NCBIfam" id="NF033523">
    <property type="entry name" value="lasso_peptidase"/>
    <property type="match status" value="1"/>
</dbReference>
<dbReference type="Gene3D" id="2.120.10.30">
    <property type="entry name" value="TolB, C-terminal domain"/>
    <property type="match status" value="1"/>
</dbReference>
<keyword evidence="4" id="KW-1185">Reference proteome</keyword>
<dbReference type="PROSITE" id="PS51257">
    <property type="entry name" value="PROKAR_LIPOPROTEIN"/>
    <property type="match status" value="1"/>
</dbReference>
<dbReference type="InterPro" id="IPR011042">
    <property type="entry name" value="6-blade_b-propeller_TolB-like"/>
</dbReference>
<feature type="domain" description="Peptidase S9 prolyl oligopeptidase catalytic" evidence="2">
    <location>
        <begin position="514"/>
        <end position="672"/>
    </location>
</feature>
<sequence>MFRSLSLLGAACLIAFAASPAAASASGCGGLLPGLHTTQAQRDITPADLATLRDFGDAGSPASDSPFSISPDGARIAVQLRQGNPETNSFCIGLLVIDRTASEPPRLLDVGGDLPLVVVNSRSFGLFDTGYVMPTTPRWSPDGESLAFLKRVAGSTQIYTVGLEGGSAIRLTDAPSDIDDMAWSGPRTVIYKTKADGEAAQEAIDREGLSGWNYDARFYPVQQSRPYPPHVRDSYFAIDLSSGVTRPASDQEQALLDPRAAFGANWNLETRTRSRTGTASIEPLDPGAFWSQNTIRYVDDAGNPGTCASPTCSGRLEGLWPRPDGSGFLFTRRQGHGEGLLGVYSWAPDEGAPRQLLETEDILLGCQSVREGLLCAHESPSRPRDLVLINANTGAVESIFDPNPEFSSLHLGTVSRLEWNGVDREAYGYLVLPPNHQPGDQHPLIVVGYETRGFLRGGTGDEHPIFALAARGFAVLTYQAGMIARPPSASLAEYQRADTENWASRRSMLSVISAGVSEAADLGVVTRGQVGITGFSEGAAYAIYAMINAPGLFNAASLTPCCSSPSFISLMGPGLGNTNLIGKGWPELTKPDPAFWAPMSLTQNAGRVDTPILVQVADREYLLGVDVHQVRRETNQPFDMYVFPDEYHYKHQPAHRLAIYQRNIDWFDFWLRNRRSSDPSRAAELDRWDAMRAAQPTTAAAD</sequence>
<dbReference type="InterPro" id="IPR029058">
    <property type="entry name" value="AB_hydrolase_fold"/>
</dbReference>
<feature type="signal peptide" evidence="1">
    <location>
        <begin position="1"/>
        <end position="17"/>
    </location>
</feature>
<dbReference type="Proteomes" id="UP001596152">
    <property type="component" value="Unassembled WGS sequence"/>
</dbReference>
<dbReference type="Pfam" id="PF00326">
    <property type="entry name" value="Peptidase_S9"/>
    <property type="match status" value="1"/>
</dbReference>
<dbReference type="SUPFAM" id="SSF82171">
    <property type="entry name" value="DPP6 N-terminal domain-like"/>
    <property type="match status" value="1"/>
</dbReference>
<protein>
    <submittedName>
        <fullName evidence="3">Atxe2 family lasso peptide isopeptidase</fullName>
    </submittedName>
</protein>
<name>A0ABW0FMG9_9CAUL</name>
<evidence type="ECO:0000256" key="1">
    <source>
        <dbReference type="SAM" id="SignalP"/>
    </source>
</evidence>
<reference evidence="4" key="1">
    <citation type="journal article" date="2019" name="Int. J. Syst. Evol. Microbiol.">
        <title>The Global Catalogue of Microorganisms (GCM) 10K type strain sequencing project: providing services to taxonomists for standard genome sequencing and annotation.</title>
        <authorList>
            <consortium name="The Broad Institute Genomics Platform"/>
            <consortium name="The Broad Institute Genome Sequencing Center for Infectious Disease"/>
            <person name="Wu L."/>
            <person name="Ma J."/>
        </authorList>
    </citation>
    <scope>NUCLEOTIDE SEQUENCE [LARGE SCALE GENOMIC DNA]</scope>
    <source>
        <strain evidence="4">JCM 12125</strain>
    </source>
</reference>
<organism evidence="3 4">
    <name type="scientific">Brevundimonas staleyi</name>
    <dbReference type="NCBI Taxonomy" id="74326"/>
    <lineage>
        <taxon>Bacteria</taxon>
        <taxon>Pseudomonadati</taxon>
        <taxon>Pseudomonadota</taxon>
        <taxon>Alphaproteobacteria</taxon>
        <taxon>Caulobacterales</taxon>
        <taxon>Caulobacteraceae</taxon>
        <taxon>Brevundimonas</taxon>
    </lineage>
</organism>
<keyword evidence="1" id="KW-0732">Signal</keyword>
<evidence type="ECO:0000259" key="2">
    <source>
        <dbReference type="Pfam" id="PF00326"/>
    </source>
</evidence>
<dbReference type="EMBL" id="JBHSLF010000006">
    <property type="protein sequence ID" value="MFC5342940.1"/>
    <property type="molecule type" value="Genomic_DNA"/>
</dbReference>
<dbReference type="Pfam" id="PF07676">
    <property type="entry name" value="PD40"/>
    <property type="match status" value="1"/>
</dbReference>